<organism evidence="3 4">
    <name type="scientific">Methylotuvimicrobium buryatense</name>
    <name type="common">Methylomicrobium buryatense</name>
    <dbReference type="NCBI Taxonomy" id="95641"/>
    <lineage>
        <taxon>Bacteria</taxon>
        <taxon>Pseudomonadati</taxon>
        <taxon>Pseudomonadota</taxon>
        <taxon>Gammaproteobacteria</taxon>
        <taxon>Methylococcales</taxon>
        <taxon>Methylococcaceae</taxon>
        <taxon>Methylotuvimicrobium</taxon>
    </lineage>
</organism>
<proteinExistence type="predicted"/>
<dbReference type="OrthoDB" id="5569359at2"/>
<evidence type="ECO:0000313" key="3">
    <source>
        <dbReference type="EMBL" id="QCW80821.1"/>
    </source>
</evidence>
<gene>
    <name evidence="3" type="ORF">EQU24_00035</name>
</gene>
<dbReference type="RefSeq" id="WP_014146528.1">
    <property type="nucleotide sequence ID" value="NZ_CP035467.1"/>
</dbReference>
<dbReference type="EMBL" id="CP035467">
    <property type="protein sequence ID" value="QCW80821.1"/>
    <property type="molecule type" value="Genomic_DNA"/>
</dbReference>
<feature type="signal peptide" evidence="2">
    <location>
        <begin position="1"/>
        <end position="25"/>
    </location>
</feature>
<dbReference type="Proteomes" id="UP000305881">
    <property type="component" value="Chromosome"/>
</dbReference>
<evidence type="ECO:0000313" key="4">
    <source>
        <dbReference type="Proteomes" id="UP000305881"/>
    </source>
</evidence>
<dbReference type="STRING" id="675511.GCA_000341735_02996"/>
<accession>A0A4P9UL31</accession>
<dbReference type="KEGG" id="mbur:EQU24_00035"/>
<name>A0A4P9UL31_METBY</name>
<evidence type="ECO:0000256" key="2">
    <source>
        <dbReference type="SAM" id="SignalP"/>
    </source>
</evidence>
<reference evidence="4" key="1">
    <citation type="journal article" date="2019" name="J. Bacteriol.">
        <title>A Mutagenic Screen Identifies a TonB-Dependent Receptor Required for the Lanthanide Metal Switch in the Type I Methanotroph 'Methylotuvimicrobium buryatense' 5GB1C.</title>
        <authorList>
            <person name="Groom J.D."/>
            <person name="Ford S.M."/>
            <person name="Pesesky M.W."/>
            <person name="Lidstrom M.E."/>
        </authorList>
    </citation>
    <scope>NUCLEOTIDE SEQUENCE [LARGE SCALE GENOMIC DNA]</scope>
    <source>
        <strain evidence="4">5GB1C</strain>
    </source>
</reference>
<feature type="chain" id="PRO_5020987809" evidence="2">
    <location>
        <begin position="26"/>
        <end position="127"/>
    </location>
</feature>
<evidence type="ECO:0000256" key="1">
    <source>
        <dbReference type="SAM" id="MobiDB-lite"/>
    </source>
</evidence>
<sequence length="127" mass="13695">MSTPFKTALVIFLVILQSIAPLVHAHPMVDELSDGVHMPGFEQFNAANDDDALALFDASVIDLDQGIETETTLLSDWLPFAVVFVAFVFPEPDECLGFEVAFSPPPNVLSGRTSSSPQAPRAPPVQL</sequence>
<keyword evidence="2" id="KW-0732">Signal</keyword>
<dbReference type="AlphaFoldDB" id="A0A4P9UL31"/>
<keyword evidence="4" id="KW-1185">Reference proteome</keyword>
<protein>
    <submittedName>
        <fullName evidence="3">Uncharacterized protein</fullName>
    </submittedName>
</protein>
<feature type="region of interest" description="Disordered" evidence="1">
    <location>
        <begin position="108"/>
        <end position="127"/>
    </location>
</feature>